<evidence type="ECO:0000313" key="1">
    <source>
        <dbReference type="EMBL" id="MFC4672088.1"/>
    </source>
</evidence>
<dbReference type="Proteomes" id="UP001596023">
    <property type="component" value="Unassembled WGS sequence"/>
</dbReference>
<keyword evidence="2" id="KW-1185">Reference proteome</keyword>
<dbReference type="EMBL" id="JBHSGN010000002">
    <property type="protein sequence ID" value="MFC4672088.1"/>
    <property type="molecule type" value="Genomic_DNA"/>
</dbReference>
<sequence>MEETISISEAVRLAREVSQLPEPQCRFTICFFPYSRSKGKASAKLVTKEHCTFRTQLPKDKFSIDSDNFFLYSDADGQPRTCYRVLMRYIGFAVDNYRLRKIISVSSKQ</sequence>
<evidence type="ECO:0000313" key="2">
    <source>
        <dbReference type="Proteomes" id="UP001596023"/>
    </source>
</evidence>
<name>A0ABV9KQ24_9BACT</name>
<accession>A0ABV9KQ24</accession>
<reference evidence="2" key="1">
    <citation type="journal article" date="2019" name="Int. J. Syst. Evol. Microbiol.">
        <title>The Global Catalogue of Microorganisms (GCM) 10K type strain sequencing project: providing services to taxonomists for standard genome sequencing and annotation.</title>
        <authorList>
            <consortium name="The Broad Institute Genomics Platform"/>
            <consortium name="The Broad Institute Genome Sequencing Center for Infectious Disease"/>
            <person name="Wu L."/>
            <person name="Ma J."/>
        </authorList>
    </citation>
    <scope>NUCLEOTIDE SEQUENCE [LARGE SCALE GENOMIC DNA]</scope>
    <source>
        <strain evidence="2">CCUG 66188</strain>
    </source>
</reference>
<gene>
    <name evidence="1" type="ORF">ACFO6W_00120</name>
</gene>
<dbReference type="RefSeq" id="WP_379993272.1">
    <property type="nucleotide sequence ID" value="NZ_JBHSGN010000002.1"/>
</dbReference>
<protein>
    <submittedName>
        <fullName evidence="1">Uncharacterized protein</fullName>
    </submittedName>
</protein>
<proteinExistence type="predicted"/>
<comment type="caution">
    <text evidence="1">The sequence shown here is derived from an EMBL/GenBank/DDBJ whole genome shotgun (WGS) entry which is preliminary data.</text>
</comment>
<organism evidence="1 2">
    <name type="scientific">Dysgonomonas termitidis</name>
    <dbReference type="NCBI Taxonomy" id="1516126"/>
    <lineage>
        <taxon>Bacteria</taxon>
        <taxon>Pseudomonadati</taxon>
        <taxon>Bacteroidota</taxon>
        <taxon>Bacteroidia</taxon>
        <taxon>Bacteroidales</taxon>
        <taxon>Dysgonomonadaceae</taxon>
        <taxon>Dysgonomonas</taxon>
    </lineage>
</organism>